<sequence>MSLNNLAISLTERFERQGMPSDLNEAIEPHWHCLPGYVQRCWSHAHTSSCQFGSFQVSMVVNSRGPHKEFRK</sequence>
<gene>
    <name evidence="1" type="ORF">BJ212DRAFT_1387894</name>
</gene>
<comment type="caution">
    <text evidence="1">The sequence shown here is derived from an EMBL/GenBank/DDBJ whole genome shotgun (WGS) entry which is preliminary data.</text>
</comment>
<reference evidence="1" key="1">
    <citation type="journal article" date="2020" name="New Phytol.">
        <title>Comparative genomics reveals dynamic genome evolution in host specialist ectomycorrhizal fungi.</title>
        <authorList>
            <person name="Lofgren L.A."/>
            <person name="Nguyen N.H."/>
            <person name="Vilgalys R."/>
            <person name="Ruytinx J."/>
            <person name="Liao H.L."/>
            <person name="Branco S."/>
            <person name="Kuo A."/>
            <person name="LaButti K."/>
            <person name="Lipzen A."/>
            <person name="Andreopoulos W."/>
            <person name="Pangilinan J."/>
            <person name="Riley R."/>
            <person name="Hundley H."/>
            <person name="Na H."/>
            <person name="Barry K."/>
            <person name="Grigoriev I.V."/>
            <person name="Stajich J.E."/>
            <person name="Kennedy P.G."/>
        </authorList>
    </citation>
    <scope>NUCLEOTIDE SEQUENCE</scope>
    <source>
        <strain evidence="1">MN1</strain>
    </source>
</reference>
<evidence type="ECO:0000313" key="2">
    <source>
        <dbReference type="Proteomes" id="UP000807769"/>
    </source>
</evidence>
<dbReference type="AlphaFoldDB" id="A0A9P7J7K8"/>
<proteinExistence type="predicted"/>
<dbReference type="EMBL" id="JABBWG010000045">
    <property type="protein sequence ID" value="KAG1807088.1"/>
    <property type="molecule type" value="Genomic_DNA"/>
</dbReference>
<dbReference type="OrthoDB" id="9991317at2759"/>
<evidence type="ECO:0000313" key="1">
    <source>
        <dbReference type="EMBL" id="KAG1807088.1"/>
    </source>
</evidence>
<dbReference type="Proteomes" id="UP000807769">
    <property type="component" value="Unassembled WGS sequence"/>
</dbReference>
<keyword evidence="2" id="KW-1185">Reference proteome</keyword>
<protein>
    <submittedName>
        <fullName evidence="1">Uncharacterized protein</fullName>
    </submittedName>
</protein>
<name>A0A9P7J7K8_9AGAM</name>
<accession>A0A9P7J7K8</accession>
<dbReference type="GeneID" id="64630917"/>
<dbReference type="RefSeq" id="XP_041187824.1">
    <property type="nucleotide sequence ID" value="XM_041336901.1"/>
</dbReference>
<organism evidence="1 2">
    <name type="scientific">Suillus subaureus</name>
    <dbReference type="NCBI Taxonomy" id="48587"/>
    <lineage>
        <taxon>Eukaryota</taxon>
        <taxon>Fungi</taxon>
        <taxon>Dikarya</taxon>
        <taxon>Basidiomycota</taxon>
        <taxon>Agaricomycotina</taxon>
        <taxon>Agaricomycetes</taxon>
        <taxon>Agaricomycetidae</taxon>
        <taxon>Boletales</taxon>
        <taxon>Suillineae</taxon>
        <taxon>Suillaceae</taxon>
        <taxon>Suillus</taxon>
    </lineage>
</organism>